<dbReference type="AlphaFoldDB" id="A0AAV6GUL6"/>
<protein>
    <recommendedName>
        <fullName evidence="3">Fibronectin type-III domain-containing protein</fullName>
    </recommendedName>
</protein>
<dbReference type="PROSITE" id="PS50853">
    <property type="entry name" value="FN3"/>
    <property type="match status" value="2"/>
</dbReference>
<dbReference type="InterPro" id="IPR036116">
    <property type="entry name" value="FN3_sf"/>
</dbReference>
<evidence type="ECO:0000256" key="2">
    <source>
        <dbReference type="SAM" id="Phobius"/>
    </source>
</evidence>
<dbReference type="SUPFAM" id="SSF49265">
    <property type="entry name" value="Fibronectin type III"/>
    <property type="match status" value="3"/>
</dbReference>
<dbReference type="CDD" id="cd00063">
    <property type="entry name" value="FN3"/>
    <property type="match status" value="2"/>
</dbReference>
<dbReference type="Proteomes" id="UP000823561">
    <property type="component" value="Chromosome 8"/>
</dbReference>
<evidence type="ECO:0000256" key="1">
    <source>
        <dbReference type="ARBA" id="ARBA00022737"/>
    </source>
</evidence>
<dbReference type="InterPro" id="IPR003961">
    <property type="entry name" value="FN3_dom"/>
</dbReference>
<keyword evidence="2" id="KW-0472">Membrane</keyword>
<dbReference type="InterPro" id="IPR013783">
    <property type="entry name" value="Ig-like_fold"/>
</dbReference>
<comment type="caution">
    <text evidence="4">The sequence shown here is derived from an EMBL/GenBank/DDBJ whole genome shotgun (WGS) entry which is preliminary data.</text>
</comment>
<keyword evidence="2" id="KW-1133">Transmembrane helix</keyword>
<keyword evidence="1" id="KW-0677">Repeat</keyword>
<keyword evidence="5" id="KW-1185">Reference proteome</keyword>
<name>A0AAV6GUL6_9TELE</name>
<proteinExistence type="predicted"/>
<dbReference type="EMBL" id="JADWDJ010000008">
    <property type="protein sequence ID" value="KAG5277501.1"/>
    <property type="molecule type" value="Genomic_DNA"/>
</dbReference>
<dbReference type="PANTHER" id="PTHR46708:SF2">
    <property type="entry name" value="FIBRONECTIN TYPE-III DOMAIN-CONTAINING PROTEIN"/>
    <property type="match status" value="1"/>
</dbReference>
<organism evidence="4 5">
    <name type="scientific">Alosa alosa</name>
    <name type="common">allis shad</name>
    <dbReference type="NCBI Taxonomy" id="278164"/>
    <lineage>
        <taxon>Eukaryota</taxon>
        <taxon>Metazoa</taxon>
        <taxon>Chordata</taxon>
        <taxon>Craniata</taxon>
        <taxon>Vertebrata</taxon>
        <taxon>Euteleostomi</taxon>
        <taxon>Actinopterygii</taxon>
        <taxon>Neopterygii</taxon>
        <taxon>Teleostei</taxon>
        <taxon>Clupei</taxon>
        <taxon>Clupeiformes</taxon>
        <taxon>Clupeoidei</taxon>
        <taxon>Clupeidae</taxon>
        <taxon>Alosa</taxon>
    </lineage>
</organism>
<keyword evidence="2" id="KW-0812">Transmembrane</keyword>
<dbReference type="FunFam" id="2.60.40.10:FF:000369">
    <property type="entry name" value="Protein tyrosine phosphatase, receptor type B"/>
    <property type="match status" value="1"/>
</dbReference>
<dbReference type="Gene3D" id="2.60.40.10">
    <property type="entry name" value="Immunoglobulins"/>
    <property type="match status" value="3"/>
</dbReference>
<evidence type="ECO:0000313" key="4">
    <source>
        <dbReference type="EMBL" id="KAG5277501.1"/>
    </source>
</evidence>
<sequence>MDGPETVQQLSITEQSNNSITVSWDAPNGNVQFYEVLLNSSSSRRSGLLNKSINSHEFWNLTAGKIYTATVITKSGNFSQESEPVTNATYPNPPGSININHTTTNSISIAWDPALWMENSDSFNYTVTISNSSWSREYNTITTSENLTELTPGTSHDISVRTTGPFGLQSQRVEVKTVTIPAKVADLNCEPGDFSLSLNWEEPFGVWTVVEVNVTGRISQRVTGTEVMVAGLQPAQTYIISVTSLSGSMRSSPRWISCQTNSTVIWVPVLIITLLGLLTALGVALLRRRIRKPSMVQEEPVYETTDQMQTYANTIILGALQSSNQLSKPESEDTAQNLQSEITYETPTYIL</sequence>
<gene>
    <name evidence="4" type="ORF">AALO_G00118350</name>
</gene>
<evidence type="ECO:0000313" key="5">
    <source>
        <dbReference type="Proteomes" id="UP000823561"/>
    </source>
</evidence>
<accession>A0AAV6GUL6</accession>
<feature type="transmembrane region" description="Helical" evidence="2">
    <location>
        <begin position="264"/>
        <end position="286"/>
    </location>
</feature>
<feature type="domain" description="Fibronectin type-III" evidence="3">
    <location>
        <begin position="93"/>
        <end position="183"/>
    </location>
</feature>
<dbReference type="InterPro" id="IPR050991">
    <property type="entry name" value="ECM_Regulatory_Proteins"/>
</dbReference>
<feature type="domain" description="Fibronectin type-III" evidence="3">
    <location>
        <begin position="6"/>
        <end position="92"/>
    </location>
</feature>
<reference evidence="4" key="1">
    <citation type="submission" date="2020-10" db="EMBL/GenBank/DDBJ databases">
        <title>Chromosome-scale genome assembly of the Allis shad, Alosa alosa.</title>
        <authorList>
            <person name="Margot Z."/>
            <person name="Christophe K."/>
            <person name="Cabau C."/>
            <person name="Louis A."/>
            <person name="Berthelot C."/>
            <person name="Parey E."/>
            <person name="Roest Crollius H."/>
            <person name="Montfort J."/>
            <person name="Robinson-Rechavi M."/>
            <person name="Bucao C."/>
            <person name="Bouchez O."/>
            <person name="Gislard M."/>
            <person name="Lluch J."/>
            <person name="Milhes M."/>
            <person name="Lampietro C."/>
            <person name="Lopez Roques C."/>
            <person name="Donnadieu C."/>
            <person name="Braasch I."/>
            <person name="Desvignes T."/>
            <person name="Postlethwait J."/>
            <person name="Bobe J."/>
            <person name="Guiguen Y."/>
        </authorList>
    </citation>
    <scope>NUCLEOTIDE SEQUENCE</scope>
    <source>
        <strain evidence="4">M-15738</strain>
        <tissue evidence="4">Blood</tissue>
    </source>
</reference>
<dbReference type="PANTHER" id="PTHR46708">
    <property type="entry name" value="TENASCIN"/>
    <property type="match status" value="1"/>
</dbReference>
<dbReference type="Pfam" id="PF00041">
    <property type="entry name" value="fn3"/>
    <property type="match status" value="1"/>
</dbReference>
<evidence type="ECO:0000259" key="3">
    <source>
        <dbReference type="PROSITE" id="PS50853"/>
    </source>
</evidence>
<dbReference type="SMART" id="SM00060">
    <property type="entry name" value="FN3"/>
    <property type="match status" value="3"/>
</dbReference>